<dbReference type="CDD" id="cd00610">
    <property type="entry name" value="OAT_like"/>
    <property type="match status" value="1"/>
</dbReference>
<protein>
    <submittedName>
        <fullName evidence="6">Aspartate aminotransferase family protein</fullName>
    </submittedName>
</protein>
<evidence type="ECO:0000256" key="3">
    <source>
        <dbReference type="ARBA" id="ARBA00022679"/>
    </source>
</evidence>
<evidence type="ECO:0000256" key="4">
    <source>
        <dbReference type="ARBA" id="ARBA00022898"/>
    </source>
</evidence>
<dbReference type="InterPro" id="IPR015421">
    <property type="entry name" value="PyrdxlP-dep_Trfase_major"/>
</dbReference>
<dbReference type="Proteomes" id="UP000320393">
    <property type="component" value="Unassembled WGS sequence"/>
</dbReference>
<sequence>MDTLDTLIREDQAHLIHPLHYPKDHEHPIVMVEGRGAILKDLEGHEYIDGLSCLWNVNAGHGRAELAQAAAEQMARLAFVSSYAGTTNIPAIRLAERLVGLAYPNTSGVYFTTSGAESNESAFKAARYYWKIRGRPTKVKIFSRIHAYHGLTLGAMSATGMAAFHKMFGPLAPEFAQVAAPYAYRWPTAGDVGVEAADALERAIVREGPETVAAFIAEPVMGAGGEICDRHDILLIADEVITGFGRTGRWFALGHWNVQPDLVTFAKGVTSAYLPLGGVMLSKHVHDALQEAPPDKKFMHAATYSGHPACCAVALRNLDILEQEGLVERAGSMGRRLLKGLETLRDLPVVGDVRGFGLMCGVELVTDKTAKTPALGLGARVLQEARARGLLARLRVGAADPPVGDTICLAPPLMTPPETIDKIVDILRTAIATAAR</sequence>
<dbReference type="InterPro" id="IPR015422">
    <property type="entry name" value="PyrdxlP-dep_Trfase_small"/>
</dbReference>
<dbReference type="EMBL" id="VBAM01000146">
    <property type="protein sequence ID" value="TMJ13772.1"/>
    <property type="molecule type" value="Genomic_DNA"/>
</dbReference>
<dbReference type="Pfam" id="PF00202">
    <property type="entry name" value="Aminotran_3"/>
    <property type="match status" value="1"/>
</dbReference>
<name>A0A537M0L7_9BACT</name>
<dbReference type="FunFam" id="3.40.640.10:FF:000014">
    <property type="entry name" value="Adenosylmethionine-8-amino-7-oxononanoate aminotransferase, probable"/>
    <property type="match status" value="1"/>
</dbReference>
<dbReference type="PANTHER" id="PTHR43094:SF1">
    <property type="entry name" value="AMINOTRANSFERASE CLASS-III"/>
    <property type="match status" value="1"/>
</dbReference>
<accession>A0A537M0L7</accession>
<evidence type="ECO:0000256" key="1">
    <source>
        <dbReference type="ARBA" id="ARBA00008954"/>
    </source>
</evidence>
<organism evidence="6 7">
    <name type="scientific">Candidatus Segetimicrobium genomatis</name>
    <dbReference type="NCBI Taxonomy" id="2569760"/>
    <lineage>
        <taxon>Bacteria</taxon>
        <taxon>Bacillati</taxon>
        <taxon>Candidatus Sysuimicrobiota</taxon>
        <taxon>Candidatus Sysuimicrobiia</taxon>
        <taxon>Candidatus Sysuimicrobiales</taxon>
        <taxon>Candidatus Segetimicrobiaceae</taxon>
        <taxon>Candidatus Segetimicrobium</taxon>
    </lineage>
</organism>
<gene>
    <name evidence="6" type="ORF">E6H02_04690</name>
</gene>
<dbReference type="SUPFAM" id="SSF53383">
    <property type="entry name" value="PLP-dependent transferases"/>
    <property type="match status" value="1"/>
</dbReference>
<dbReference type="PANTHER" id="PTHR43094">
    <property type="entry name" value="AMINOTRANSFERASE"/>
    <property type="match status" value="1"/>
</dbReference>
<keyword evidence="2 6" id="KW-0032">Aminotransferase</keyword>
<comment type="caution">
    <text evidence="6">The sequence shown here is derived from an EMBL/GenBank/DDBJ whole genome shotgun (WGS) entry which is preliminary data.</text>
</comment>
<dbReference type="GO" id="GO:0008483">
    <property type="term" value="F:transaminase activity"/>
    <property type="evidence" value="ECO:0007669"/>
    <property type="project" value="UniProtKB-KW"/>
</dbReference>
<dbReference type="PROSITE" id="PS00600">
    <property type="entry name" value="AA_TRANSFER_CLASS_3"/>
    <property type="match status" value="1"/>
</dbReference>
<dbReference type="Gene3D" id="3.90.1150.10">
    <property type="entry name" value="Aspartate Aminotransferase, domain 1"/>
    <property type="match status" value="1"/>
</dbReference>
<dbReference type="InterPro" id="IPR015424">
    <property type="entry name" value="PyrdxlP-dep_Trfase"/>
</dbReference>
<dbReference type="InterPro" id="IPR049704">
    <property type="entry name" value="Aminotrans_3_PPA_site"/>
</dbReference>
<comment type="similarity">
    <text evidence="1 5">Belongs to the class-III pyridoxal-phosphate-dependent aminotransferase family.</text>
</comment>
<keyword evidence="3 6" id="KW-0808">Transferase</keyword>
<reference evidence="6 7" key="1">
    <citation type="journal article" date="2019" name="Nat. Microbiol.">
        <title>Mediterranean grassland soil C-N compound turnover is dependent on rainfall and depth, and is mediated by genomically divergent microorganisms.</title>
        <authorList>
            <person name="Diamond S."/>
            <person name="Andeer P.F."/>
            <person name="Li Z."/>
            <person name="Crits-Christoph A."/>
            <person name="Burstein D."/>
            <person name="Anantharaman K."/>
            <person name="Lane K.R."/>
            <person name="Thomas B.C."/>
            <person name="Pan C."/>
            <person name="Northen T.R."/>
            <person name="Banfield J.F."/>
        </authorList>
    </citation>
    <scope>NUCLEOTIDE SEQUENCE [LARGE SCALE GENOMIC DNA]</scope>
    <source>
        <strain evidence="6">NP_5</strain>
    </source>
</reference>
<dbReference type="InterPro" id="IPR005814">
    <property type="entry name" value="Aminotrans_3"/>
</dbReference>
<evidence type="ECO:0000256" key="2">
    <source>
        <dbReference type="ARBA" id="ARBA00022576"/>
    </source>
</evidence>
<evidence type="ECO:0000313" key="6">
    <source>
        <dbReference type="EMBL" id="TMJ13772.1"/>
    </source>
</evidence>
<evidence type="ECO:0000256" key="5">
    <source>
        <dbReference type="RuleBase" id="RU003560"/>
    </source>
</evidence>
<dbReference type="Gene3D" id="3.40.640.10">
    <property type="entry name" value="Type I PLP-dependent aspartate aminotransferase-like (Major domain)"/>
    <property type="match status" value="1"/>
</dbReference>
<proteinExistence type="inferred from homology"/>
<evidence type="ECO:0000313" key="7">
    <source>
        <dbReference type="Proteomes" id="UP000320393"/>
    </source>
</evidence>
<dbReference type="AlphaFoldDB" id="A0A537M0L7"/>
<keyword evidence="4 5" id="KW-0663">Pyridoxal phosphate</keyword>
<dbReference type="GO" id="GO:0030170">
    <property type="term" value="F:pyridoxal phosphate binding"/>
    <property type="evidence" value="ECO:0007669"/>
    <property type="project" value="InterPro"/>
</dbReference>